<feature type="compositionally biased region" description="Polar residues" evidence="1">
    <location>
        <begin position="1"/>
        <end position="12"/>
    </location>
</feature>
<dbReference type="EMBL" id="MU155639">
    <property type="protein sequence ID" value="KAF9471691.1"/>
    <property type="molecule type" value="Genomic_DNA"/>
</dbReference>
<evidence type="ECO:0000256" key="1">
    <source>
        <dbReference type="SAM" id="MobiDB-lite"/>
    </source>
</evidence>
<accession>A0A9P5YPP9</accession>
<dbReference type="AlphaFoldDB" id="A0A9P5YPP9"/>
<sequence>MARTKQSANKSTGEPAPREPIPAHNDTAEDEAVAPIPAFDEEGPRRSKRKRKDTDAPEAEDIEGASAHRLVKIIVASATPVNHIESHIPGRIELPILRSDTDHDEYCCACRNGGDVYPCGTCLRVTCAQCVKVPQSPDTEHVPCPWCYLRNKEATKGQHLRYEMMGMPIHFVGKASTRERYLRCASEPLVIIFIYLQGFSGGGPPRIIYESLIPYLKTHVVFIRLDYCFATSKDVASYHTRSSAVVDLFTGKGVYAPLRCRRFSVFLASHSDPMRGDLHFAPGAKGANKAAVVLESLFGGRLGSHTDVIFLEKCTPASSSSITEAHSTGADTVATRYCWSHGTNRPFGQAAPVQCMRCYVLRPWLSKLSKDKYILKCQNKNCSNSLTYQPLAGATPVIRGNRGSELMRDDRGVWYKQVI</sequence>
<reference evidence="2" key="1">
    <citation type="submission" date="2020-11" db="EMBL/GenBank/DDBJ databases">
        <authorList>
            <consortium name="DOE Joint Genome Institute"/>
            <person name="Ahrendt S."/>
            <person name="Riley R."/>
            <person name="Andreopoulos W."/>
            <person name="Labutti K."/>
            <person name="Pangilinan J."/>
            <person name="Ruiz-Duenas F.J."/>
            <person name="Barrasa J.M."/>
            <person name="Sanchez-Garcia M."/>
            <person name="Camarero S."/>
            <person name="Miyauchi S."/>
            <person name="Serrano A."/>
            <person name="Linde D."/>
            <person name="Babiker R."/>
            <person name="Drula E."/>
            <person name="Ayuso-Fernandez I."/>
            <person name="Pacheco R."/>
            <person name="Padilla G."/>
            <person name="Ferreira P."/>
            <person name="Barriuso J."/>
            <person name="Kellner H."/>
            <person name="Castanera R."/>
            <person name="Alfaro M."/>
            <person name="Ramirez L."/>
            <person name="Pisabarro A.G."/>
            <person name="Kuo A."/>
            <person name="Tritt A."/>
            <person name="Lipzen A."/>
            <person name="He G."/>
            <person name="Yan M."/>
            <person name="Ng V."/>
            <person name="Cullen D."/>
            <person name="Martin F."/>
            <person name="Rosso M.-N."/>
            <person name="Henrissat B."/>
            <person name="Hibbett D."/>
            <person name="Martinez A.T."/>
            <person name="Grigoriev I.V."/>
        </authorList>
    </citation>
    <scope>NUCLEOTIDE SEQUENCE</scope>
    <source>
        <strain evidence="2">CIRM-BRFM 674</strain>
    </source>
</reference>
<name>A0A9P5YPP9_9AGAR</name>
<protein>
    <submittedName>
        <fullName evidence="2">Uncharacterized protein</fullName>
    </submittedName>
</protein>
<gene>
    <name evidence="2" type="ORF">BDN70DRAFT_901143</name>
</gene>
<comment type="caution">
    <text evidence="2">The sequence shown here is derived from an EMBL/GenBank/DDBJ whole genome shotgun (WGS) entry which is preliminary data.</text>
</comment>
<dbReference type="Proteomes" id="UP000807469">
    <property type="component" value="Unassembled WGS sequence"/>
</dbReference>
<organism evidence="2 3">
    <name type="scientific">Pholiota conissans</name>
    <dbReference type="NCBI Taxonomy" id="109636"/>
    <lineage>
        <taxon>Eukaryota</taxon>
        <taxon>Fungi</taxon>
        <taxon>Dikarya</taxon>
        <taxon>Basidiomycota</taxon>
        <taxon>Agaricomycotina</taxon>
        <taxon>Agaricomycetes</taxon>
        <taxon>Agaricomycetidae</taxon>
        <taxon>Agaricales</taxon>
        <taxon>Agaricineae</taxon>
        <taxon>Strophariaceae</taxon>
        <taxon>Pholiota</taxon>
    </lineage>
</organism>
<dbReference type="OrthoDB" id="3067692at2759"/>
<dbReference type="InterPro" id="IPR013083">
    <property type="entry name" value="Znf_RING/FYVE/PHD"/>
</dbReference>
<evidence type="ECO:0000313" key="3">
    <source>
        <dbReference type="Proteomes" id="UP000807469"/>
    </source>
</evidence>
<proteinExistence type="predicted"/>
<feature type="region of interest" description="Disordered" evidence="1">
    <location>
        <begin position="1"/>
        <end position="63"/>
    </location>
</feature>
<dbReference type="InterPro" id="IPR011011">
    <property type="entry name" value="Znf_FYVE_PHD"/>
</dbReference>
<dbReference type="SUPFAM" id="SSF57903">
    <property type="entry name" value="FYVE/PHD zinc finger"/>
    <property type="match status" value="1"/>
</dbReference>
<evidence type="ECO:0000313" key="2">
    <source>
        <dbReference type="EMBL" id="KAF9471691.1"/>
    </source>
</evidence>
<keyword evidence="3" id="KW-1185">Reference proteome</keyword>
<dbReference type="Gene3D" id="3.30.40.10">
    <property type="entry name" value="Zinc/RING finger domain, C3HC4 (zinc finger)"/>
    <property type="match status" value="1"/>
</dbReference>